<keyword evidence="2" id="KW-1185">Reference proteome</keyword>
<name>A0A922L1T3_DERFA</name>
<sequence>MKSNTNRIANDCSQTTTTTVTTTVTKISKYIPILFHSNIETIFMCMVKERKSRKSFLTIRSSHFHYDYFYFFFVVNDKFRAVFGFAVFP</sequence>
<dbReference type="Proteomes" id="UP000790347">
    <property type="component" value="Unassembled WGS sequence"/>
</dbReference>
<evidence type="ECO:0000313" key="1">
    <source>
        <dbReference type="EMBL" id="KAH9494307.1"/>
    </source>
</evidence>
<evidence type="ECO:0000313" key="2">
    <source>
        <dbReference type="Proteomes" id="UP000790347"/>
    </source>
</evidence>
<reference evidence="1" key="1">
    <citation type="submission" date="2013-05" db="EMBL/GenBank/DDBJ databases">
        <authorList>
            <person name="Yim A.K.Y."/>
            <person name="Chan T.F."/>
            <person name="Ji K.M."/>
            <person name="Liu X.Y."/>
            <person name="Zhou J.W."/>
            <person name="Li R.Q."/>
            <person name="Yang K.Y."/>
            <person name="Li J."/>
            <person name="Li M."/>
            <person name="Law P.T.W."/>
            <person name="Wu Y.L."/>
            <person name="Cai Z.L."/>
            <person name="Qin H."/>
            <person name="Bao Y."/>
            <person name="Leung R.K.K."/>
            <person name="Ng P.K.S."/>
            <person name="Zou J."/>
            <person name="Zhong X.J."/>
            <person name="Ran P.X."/>
            <person name="Zhong N.S."/>
            <person name="Liu Z.G."/>
            <person name="Tsui S.K.W."/>
        </authorList>
    </citation>
    <scope>NUCLEOTIDE SEQUENCE</scope>
    <source>
        <strain evidence="1">Derf</strain>
        <tissue evidence="1">Whole organism</tissue>
    </source>
</reference>
<proteinExistence type="predicted"/>
<comment type="caution">
    <text evidence="1">The sequence shown here is derived from an EMBL/GenBank/DDBJ whole genome shotgun (WGS) entry which is preliminary data.</text>
</comment>
<gene>
    <name evidence="1" type="ORF">DERF_015003</name>
</gene>
<protein>
    <submittedName>
        <fullName evidence="1">Uncharacterized protein</fullName>
    </submittedName>
</protein>
<organism evidence="1 2">
    <name type="scientific">Dermatophagoides farinae</name>
    <name type="common">American house dust mite</name>
    <dbReference type="NCBI Taxonomy" id="6954"/>
    <lineage>
        <taxon>Eukaryota</taxon>
        <taxon>Metazoa</taxon>
        <taxon>Ecdysozoa</taxon>
        <taxon>Arthropoda</taxon>
        <taxon>Chelicerata</taxon>
        <taxon>Arachnida</taxon>
        <taxon>Acari</taxon>
        <taxon>Acariformes</taxon>
        <taxon>Sarcoptiformes</taxon>
        <taxon>Astigmata</taxon>
        <taxon>Psoroptidia</taxon>
        <taxon>Analgoidea</taxon>
        <taxon>Pyroglyphidae</taxon>
        <taxon>Dermatophagoidinae</taxon>
        <taxon>Dermatophagoides</taxon>
    </lineage>
</organism>
<dbReference type="AlphaFoldDB" id="A0A922L1T3"/>
<accession>A0A922L1T3</accession>
<reference evidence="1" key="2">
    <citation type="journal article" date="2022" name="Res Sq">
        <title>Comparative Genomics Reveals Insights into the Divergent Evolution of Astigmatic Mites and Household Pest Adaptations.</title>
        <authorList>
            <person name="Xiong Q."/>
            <person name="Wan A.T.-Y."/>
            <person name="Liu X.-Y."/>
            <person name="Fung C.S.-H."/>
            <person name="Xiao X."/>
            <person name="Malainual N."/>
            <person name="Hou J."/>
            <person name="Wang L."/>
            <person name="Wang M."/>
            <person name="Yang K."/>
            <person name="Cui Y."/>
            <person name="Leung E."/>
            <person name="Nong W."/>
            <person name="Shin S.-K."/>
            <person name="Au S."/>
            <person name="Jeong K.Y."/>
            <person name="Chew F.T."/>
            <person name="Hui J."/>
            <person name="Leung T.F."/>
            <person name="Tungtrongchitr A."/>
            <person name="Zhong N."/>
            <person name="Liu Z."/>
            <person name="Tsui S."/>
        </authorList>
    </citation>
    <scope>NUCLEOTIDE SEQUENCE</scope>
    <source>
        <strain evidence="1">Derf</strain>
        <tissue evidence="1">Whole organism</tissue>
    </source>
</reference>
<dbReference type="EMBL" id="ASGP02000008">
    <property type="protein sequence ID" value="KAH9494307.1"/>
    <property type="molecule type" value="Genomic_DNA"/>
</dbReference>